<feature type="compositionally biased region" description="Polar residues" evidence="1">
    <location>
        <begin position="27"/>
        <end position="45"/>
    </location>
</feature>
<evidence type="ECO:0000313" key="2">
    <source>
        <dbReference type="EMBL" id="GAA3392144.1"/>
    </source>
</evidence>
<protein>
    <submittedName>
        <fullName evidence="2">Uncharacterized protein</fullName>
    </submittedName>
</protein>
<organism evidence="2 3">
    <name type="scientific">Cryptosporangium minutisporangium</name>
    <dbReference type="NCBI Taxonomy" id="113569"/>
    <lineage>
        <taxon>Bacteria</taxon>
        <taxon>Bacillati</taxon>
        <taxon>Actinomycetota</taxon>
        <taxon>Actinomycetes</taxon>
        <taxon>Cryptosporangiales</taxon>
        <taxon>Cryptosporangiaceae</taxon>
        <taxon>Cryptosporangium</taxon>
    </lineage>
</organism>
<keyword evidence="3" id="KW-1185">Reference proteome</keyword>
<feature type="region of interest" description="Disordered" evidence="1">
    <location>
        <begin position="1"/>
        <end position="45"/>
    </location>
</feature>
<proteinExistence type="predicted"/>
<name>A0ABP6T3D3_9ACTN</name>
<evidence type="ECO:0000256" key="1">
    <source>
        <dbReference type="SAM" id="MobiDB-lite"/>
    </source>
</evidence>
<reference evidence="3" key="1">
    <citation type="journal article" date="2019" name="Int. J. Syst. Evol. Microbiol.">
        <title>The Global Catalogue of Microorganisms (GCM) 10K type strain sequencing project: providing services to taxonomists for standard genome sequencing and annotation.</title>
        <authorList>
            <consortium name="The Broad Institute Genomics Platform"/>
            <consortium name="The Broad Institute Genome Sequencing Center for Infectious Disease"/>
            <person name="Wu L."/>
            <person name="Ma J."/>
        </authorList>
    </citation>
    <scope>NUCLEOTIDE SEQUENCE [LARGE SCALE GENOMIC DNA]</scope>
    <source>
        <strain evidence="3">JCM 9458</strain>
    </source>
</reference>
<evidence type="ECO:0000313" key="3">
    <source>
        <dbReference type="Proteomes" id="UP001501676"/>
    </source>
</evidence>
<comment type="caution">
    <text evidence="2">The sequence shown here is derived from an EMBL/GenBank/DDBJ whole genome shotgun (WGS) entry which is preliminary data.</text>
</comment>
<accession>A0ABP6T3D3</accession>
<sequence length="123" mass="13317">MKDSAPRSTGPPPAAGKTRSPTPRPTAETSNAATPTPQTWEDENGQLNYLSTVSTTGGWAKIQWTSERVIVIDTYPETGYTPQVKQLSPTRVQIQFTGPGKTTAIAAWWDDDEPQLDIDNDGG</sequence>
<dbReference type="Proteomes" id="UP001501676">
    <property type="component" value="Unassembled WGS sequence"/>
</dbReference>
<gene>
    <name evidence="2" type="ORF">GCM10020369_52730</name>
</gene>
<dbReference type="EMBL" id="BAAAYN010000036">
    <property type="protein sequence ID" value="GAA3392144.1"/>
    <property type="molecule type" value="Genomic_DNA"/>
</dbReference>